<dbReference type="InterPro" id="IPR011006">
    <property type="entry name" value="CheY-like_superfamily"/>
</dbReference>
<feature type="domain" description="EAL" evidence="3">
    <location>
        <begin position="492"/>
        <end position="745"/>
    </location>
</feature>
<dbReference type="InterPro" id="IPR029787">
    <property type="entry name" value="Nucleotide_cyclase"/>
</dbReference>
<dbReference type="InterPro" id="IPR035919">
    <property type="entry name" value="EAL_sf"/>
</dbReference>
<dbReference type="CDD" id="cd00156">
    <property type="entry name" value="REC"/>
    <property type="match status" value="1"/>
</dbReference>
<evidence type="ECO:0000313" key="6">
    <source>
        <dbReference type="Proteomes" id="UP000242469"/>
    </source>
</evidence>
<dbReference type="PANTHER" id="PTHR33121">
    <property type="entry name" value="CYCLIC DI-GMP PHOSPHODIESTERASE PDEF"/>
    <property type="match status" value="1"/>
</dbReference>
<dbReference type="InterPro" id="IPR021800">
    <property type="entry name" value="DUF3369"/>
</dbReference>
<dbReference type="Pfam" id="PF11849">
    <property type="entry name" value="DUF3369"/>
    <property type="match status" value="1"/>
</dbReference>
<dbReference type="SMART" id="SM00267">
    <property type="entry name" value="GGDEF"/>
    <property type="match status" value="1"/>
</dbReference>
<dbReference type="Gene3D" id="3.30.70.270">
    <property type="match status" value="1"/>
</dbReference>
<dbReference type="AlphaFoldDB" id="A0A1H4DIZ6"/>
<dbReference type="SUPFAM" id="SSF55073">
    <property type="entry name" value="Nucleotide cyclase"/>
    <property type="match status" value="1"/>
</dbReference>
<dbReference type="InterPro" id="IPR001789">
    <property type="entry name" value="Sig_transdc_resp-reg_receiver"/>
</dbReference>
<dbReference type="SUPFAM" id="SSF52172">
    <property type="entry name" value="CheY-like"/>
    <property type="match status" value="1"/>
</dbReference>
<keyword evidence="1" id="KW-0597">Phosphoprotein</keyword>
<dbReference type="EMBL" id="FNRJ01000006">
    <property type="protein sequence ID" value="SEA72459.1"/>
    <property type="molecule type" value="Genomic_DNA"/>
</dbReference>
<evidence type="ECO:0000313" key="5">
    <source>
        <dbReference type="EMBL" id="SEA72459.1"/>
    </source>
</evidence>
<feature type="domain" description="Response regulatory" evidence="2">
    <location>
        <begin position="23"/>
        <end position="148"/>
    </location>
</feature>
<dbReference type="SUPFAM" id="SSF141868">
    <property type="entry name" value="EAL domain-like"/>
    <property type="match status" value="1"/>
</dbReference>
<dbReference type="PROSITE" id="PS50887">
    <property type="entry name" value="GGDEF"/>
    <property type="match status" value="1"/>
</dbReference>
<evidence type="ECO:0000256" key="1">
    <source>
        <dbReference type="PROSITE-ProRule" id="PRU00169"/>
    </source>
</evidence>
<evidence type="ECO:0000259" key="4">
    <source>
        <dbReference type="PROSITE" id="PS50887"/>
    </source>
</evidence>
<feature type="modified residue" description="4-aspartylphosphate" evidence="1">
    <location>
        <position position="78"/>
    </location>
</feature>
<name>A0A1H4DIZ6_9GAMM</name>
<dbReference type="Pfam" id="PF00563">
    <property type="entry name" value="EAL"/>
    <property type="match status" value="1"/>
</dbReference>
<reference evidence="6" key="1">
    <citation type="submission" date="2016-10" db="EMBL/GenBank/DDBJ databases">
        <authorList>
            <person name="Varghese N."/>
            <person name="Submissions S."/>
        </authorList>
    </citation>
    <scope>NUCLEOTIDE SEQUENCE [LARGE SCALE GENOMIC DNA]</scope>
    <source>
        <strain evidence="6">DSM 11526</strain>
    </source>
</reference>
<dbReference type="InterPro" id="IPR000160">
    <property type="entry name" value="GGDEF_dom"/>
</dbReference>
<evidence type="ECO:0000259" key="3">
    <source>
        <dbReference type="PROSITE" id="PS50883"/>
    </source>
</evidence>
<dbReference type="Gene3D" id="3.40.50.2300">
    <property type="match status" value="1"/>
</dbReference>
<protein>
    <submittedName>
        <fullName evidence="5">EAL domain, c-di-GMP-specific phosphodiesterase class I (Or its enzymatically inactive variant)</fullName>
    </submittedName>
</protein>
<dbReference type="RefSeq" id="WP_091826110.1">
    <property type="nucleotide sequence ID" value="NZ_FNRJ01000006.1"/>
</dbReference>
<dbReference type="GO" id="GO:0000160">
    <property type="term" value="P:phosphorelay signal transduction system"/>
    <property type="evidence" value="ECO:0007669"/>
    <property type="project" value="InterPro"/>
</dbReference>
<dbReference type="GO" id="GO:0071111">
    <property type="term" value="F:cyclic-guanylate-specific phosphodiesterase activity"/>
    <property type="evidence" value="ECO:0007669"/>
    <property type="project" value="InterPro"/>
</dbReference>
<dbReference type="InterPro" id="IPR001633">
    <property type="entry name" value="EAL_dom"/>
</dbReference>
<dbReference type="PROSITE" id="PS50883">
    <property type="entry name" value="EAL"/>
    <property type="match status" value="1"/>
</dbReference>
<sequence length="748" mass="84025">MPTDDLFKFEPSTVSQEAYRPWKVLSVEDDPVYQASLVHALSCIRVAGRPLEVICTQSALDAARVLPEHADIALILLDVVMESDDAGLRLVSTIRDVIGNNQVRIVLLTGQPGMTPPRQDLLEHFEIDDYWCKSELTHEHLLSVITGNLRVWERTAQLEKARQGLQLIVDASQALSKRRDLDSYTQTVLSSLLKLLNIDTGGLICRLRFSPSVHQNTTYTLAACGAFQHLKGHTLDRLEDQDLQQLCSIAISQRQHLYLEHYTLLYFPADNDKTDDYAGSNKTDDYLVLVKTDRQLTSPEVSMLEVFCENINNGFTNLSLYNRLTRIAYQDSLLNIPNRNYLKRTLRALSPSTLCQHQLLVISLDNLNEVALYFGESFCNSTLKSVHRHLQASITEQLLLARIDRHVFAILIPENTSHSLHDFSTILPEPLLIDGGEHQISYATALLPLSGCDTREPEQILRLAELSVESARHDGKRFIEYDDSQQQVMRQRYHMLDELRKALQAEALSIALQPKVDIVTGAAVGFEALVRWQQDDGSMTPPSEFIPVAEAAGLISELDLFVLKKTLEAAHQLIQAGLRLPISFNTSSNDLLRPGYFDEMLKMVTASGLPFNLLELEVTETQAMIEYQHIATQLRKLLQLGMKVSIDDFGTGYSSLAHITELAASTLKIDQTFVARLGQSEGANHIIEMIMRLSDRFGFHVVAEGVETEQQRQLLIAKGCVVCQGYLFAKPMPVAQALEWAQHHILNP</sequence>
<dbReference type="OrthoDB" id="9813903at2"/>
<keyword evidence="6" id="KW-1185">Reference proteome</keyword>
<dbReference type="STRING" id="1122198.SAMN02745729_106114"/>
<evidence type="ECO:0000259" key="2">
    <source>
        <dbReference type="PROSITE" id="PS50110"/>
    </source>
</evidence>
<dbReference type="Pfam" id="PF00990">
    <property type="entry name" value="GGDEF"/>
    <property type="match status" value="1"/>
</dbReference>
<dbReference type="Gene3D" id="3.20.20.450">
    <property type="entry name" value="EAL domain"/>
    <property type="match status" value="1"/>
</dbReference>
<proteinExistence type="predicted"/>
<dbReference type="SMART" id="SM00448">
    <property type="entry name" value="REC"/>
    <property type="match status" value="1"/>
</dbReference>
<gene>
    <name evidence="5" type="ORF">SAMN02745729_106114</name>
</gene>
<dbReference type="PANTHER" id="PTHR33121:SF70">
    <property type="entry name" value="SIGNALING PROTEIN YKOW"/>
    <property type="match status" value="1"/>
</dbReference>
<feature type="domain" description="GGDEF" evidence="4">
    <location>
        <begin position="355"/>
        <end position="484"/>
    </location>
</feature>
<dbReference type="InterPro" id="IPR043128">
    <property type="entry name" value="Rev_trsase/Diguanyl_cyclase"/>
</dbReference>
<dbReference type="PROSITE" id="PS50110">
    <property type="entry name" value="RESPONSE_REGULATORY"/>
    <property type="match status" value="1"/>
</dbReference>
<dbReference type="SMART" id="SM00052">
    <property type="entry name" value="EAL"/>
    <property type="match status" value="1"/>
</dbReference>
<dbReference type="InterPro" id="IPR050706">
    <property type="entry name" value="Cyclic-di-GMP_PDE-like"/>
</dbReference>
<accession>A0A1H4DIZ6</accession>
<dbReference type="Proteomes" id="UP000242469">
    <property type="component" value="Unassembled WGS sequence"/>
</dbReference>
<organism evidence="5 6">
    <name type="scientific">Marinobacterium iners DSM 11526</name>
    <dbReference type="NCBI Taxonomy" id="1122198"/>
    <lineage>
        <taxon>Bacteria</taxon>
        <taxon>Pseudomonadati</taxon>
        <taxon>Pseudomonadota</taxon>
        <taxon>Gammaproteobacteria</taxon>
        <taxon>Oceanospirillales</taxon>
        <taxon>Oceanospirillaceae</taxon>
        <taxon>Marinobacterium</taxon>
    </lineage>
</organism>
<dbReference type="CDD" id="cd01948">
    <property type="entry name" value="EAL"/>
    <property type="match status" value="1"/>
</dbReference>